<dbReference type="InterPro" id="IPR037278">
    <property type="entry name" value="ARFGAP/RecO"/>
</dbReference>
<evidence type="ECO:0000256" key="7">
    <source>
        <dbReference type="HAMAP-Rule" id="MF_00201"/>
    </source>
</evidence>
<dbReference type="PANTHER" id="PTHR33991:SF1">
    <property type="entry name" value="DNA REPAIR PROTEIN RECO"/>
    <property type="match status" value="1"/>
</dbReference>
<comment type="similarity">
    <text evidence="1 7">Belongs to the RecO family.</text>
</comment>
<evidence type="ECO:0000256" key="4">
    <source>
        <dbReference type="ARBA" id="ARBA00023172"/>
    </source>
</evidence>
<dbReference type="SUPFAM" id="SSF50249">
    <property type="entry name" value="Nucleic acid-binding proteins"/>
    <property type="match status" value="1"/>
</dbReference>
<dbReference type="RefSeq" id="WP_251972442.1">
    <property type="nucleotide sequence ID" value="NZ_AP025730.1"/>
</dbReference>
<evidence type="ECO:0000256" key="3">
    <source>
        <dbReference type="ARBA" id="ARBA00022763"/>
    </source>
</evidence>
<evidence type="ECO:0000313" key="10">
    <source>
        <dbReference type="Proteomes" id="UP001057498"/>
    </source>
</evidence>
<dbReference type="InterPro" id="IPR042242">
    <property type="entry name" value="RecO_C"/>
</dbReference>
<dbReference type="SUPFAM" id="SSF57863">
    <property type="entry name" value="ArfGap/RecO-like zinc finger"/>
    <property type="match status" value="1"/>
</dbReference>
<dbReference type="Pfam" id="PF11967">
    <property type="entry name" value="RecO_N"/>
    <property type="match status" value="1"/>
</dbReference>
<dbReference type="Gene3D" id="2.40.50.140">
    <property type="entry name" value="Nucleic acid-binding proteins"/>
    <property type="match status" value="1"/>
</dbReference>
<dbReference type="EMBL" id="AP025730">
    <property type="protein sequence ID" value="BDI04309.1"/>
    <property type="molecule type" value="Genomic_DNA"/>
</dbReference>
<dbReference type="Gene3D" id="1.20.1440.120">
    <property type="entry name" value="Recombination protein O, C-terminal domain"/>
    <property type="match status" value="1"/>
</dbReference>
<evidence type="ECO:0000256" key="2">
    <source>
        <dbReference type="ARBA" id="ARBA00021310"/>
    </source>
</evidence>
<feature type="domain" description="DNA replication/recombination mediator RecO N-terminal" evidence="8">
    <location>
        <begin position="13"/>
        <end position="83"/>
    </location>
</feature>
<evidence type="ECO:0000259" key="8">
    <source>
        <dbReference type="Pfam" id="PF11967"/>
    </source>
</evidence>
<dbReference type="InterPro" id="IPR012340">
    <property type="entry name" value="NA-bd_OB-fold"/>
</dbReference>
<keyword evidence="4 7" id="KW-0233">DNA recombination</keyword>
<dbReference type="PANTHER" id="PTHR33991">
    <property type="entry name" value="DNA REPAIR PROTEIN RECO"/>
    <property type="match status" value="1"/>
</dbReference>
<dbReference type="Proteomes" id="UP001057498">
    <property type="component" value="Chromosome"/>
</dbReference>
<keyword evidence="3 7" id="KW-0227">DNA damage</keyword>
<organism evidence="9 10">
    <name type="scientific">Sphaerotilus microaerophilus</name>
    <dbReference type="NCBI Taxonomy" id="2914710"/>
    <lineage>
        <taxon>Bacteria</taxon>
        <taxon>Pseudomonadati</taxon>
        <taxon>Pseudomonadota</taxon>
        <taxon>Betaproteobacteria</taxon>
        <taxon>Burkholderiales</taxon>
        <taxon>Sphaerotilaceae</taxon>
        <taxon>Sphaerotilus</taxon>
    </lineage>
</organism>
<name>A0ABN6PJT1_9BURK</name>
<sequence>MATRRAAPQPLAAYVLHHHDWSESSLILELFTREQGRVAAIAKGAKRPYSQLRAVLLPFQRIMVLLGSKREEQGTEVSLLRSAEWAGGGPMLGGAALLAGFHLNELLLRGLARHDPHPALFDAYAASLPVLATGDEAEVAAALRAFELCLLSETGVLPELSRITATQSTVAASARHQLAPEVGVCAQAEGPPGSISGITGATLVALQAALSAGDLAGLRQACLGALPELRSQLRQLLHYHLGTSTLRTRALMVEVQKLID</sequence>
<proteinExistence type="inferred from homology"/>
<evidence type="ECO:0000256" key="5">
    <source>
        <dbReference type="ARBA" id="ARBA00023204"/>
    </source>
</evidence>
<evidence type="ECO:0000256" key="6">
    <source>
        <dbReference type="ARBA" id="ARBA00033409"/>
    </source>
</evidence>
<protein>
    <recommendedName>
        <fullName evidence="2 7">DNA repair protein RecO</fullName>
    </recommendedName>
    <alternativeName>
        <fullName evidence="6 7">Recombination protein O</fullName>
    </alternativeName>
</protein>
<reference evidence="9" key="1">
    <citation type="submission" date="2022-04" db="EMBL/GenBank/DDBJ databases">
        <title>Whole genome sequence of Sphaerotilus sp. FB-5.</title>
        <authorList>
            <person name="Takeda M."/>
            <person name="Narihara S."/>
            <person name="Akimoto M."/>
            <person name="Akimoto R."/>
            <person name="Nishiyashiki S."/>
            <person name="Murakami T."/>
        </authorList>
    </citation>
    <scope>NUCLEOTIDE SEQUENCE</scope>
    <source>
        <strain evidence="9">FB-5</strain>
    </source>
</reference>
<dbReference type="InterPro" id="IPR003717">
    <property type="entry name" value="RecO"/>
</dbReference>
<keyword evidence="5 7" id="KW-0234">DNA repair</keyword>
<keyword evidence="10" id="KW-1185">Reference proteome</keyword>
<gene>
    <name evidence="7 9" type="primary">recO</name>
    <name evidence="9" type="ORF">CATMQ487_12790</name>
</gene>
<evidence type="ECO:0000256" key="1">
    <source>
        <dbReference type="ARBA" id="ARBA00007452"/>
    </source>
</evidence>
<dbReference type="NCBIfam" id="TIGR00613">
    <property type="entry name" value="reco"/>
    <property type="match status" value="1"/>
</dbReference>
<accession>A0ABN6PJT1</accession>
<dbReference type="Pfam" id="PF02565">
    <property type="entry name" value="RecO_C"/>
    <property type="match status" value="1"/>
</dbReference>
<dbReference type="HAMAP" id="MF_00201">
    <property type="entry name" value="RecO"/>
    <property type="match status" value="1"/>
</dbReference>
<comment type="function">
    <text evidence="7">Involved in DNA repair and RecF pathway recombination.</text>
</comment>
<dbReference type="InterPro" id="IPR022572">
    <property type="entry name" value="DNA_rep/recomb_RecO_N"/>
</dbReference>
<evidence type="ECO:0000313" key="9">
    <source>
        <dbReference type="EMBL" id="BDI04309.1"/>
    </source>
</evidence>